<dbReference type="InterPro" id="IPR013096">
    <property type="entry name" value="Cupin_2"/>
</dbReference>
<dbReference type="GO" id="GO:0046872">
    <property type="term" value="F:metal ion binding"/>
    <property type="evidence" value="ECO:0007669"/>
    <property type="project" value="UniProtKB-KW"/>
</dbReference>
<evidence type="ECO:0000313" key="4">
    <source>
        <dbReference type="Proteomes" id="UP000649829"/>
    </source>
</evidence>
<keyword evidence="4" id="KW-1185">Reference proteome</keyword>
<dbReference type="SUPFAM" id="SSF51182">
    <property type="entry name" value="RmlC-like cupins"/>
    <property type="match status" value="1"/>
</dbReference>
<evidence type="ECO:0000256" key="1">
    <source>
        <dbReference type="ARBA" id="ARBA00022723"/>
    </source>
</evidence>
<sequence>MSKATRVSIADSPPHLWDPREETLVTYRTLLSRDATPSHGLVQGIATLHPGDVEAAHWHDVPETVHVIEGHGHARLDGEVLEMRPGDTFFVPPGCVHEWRNAKGRMRFLYTFPADSFDEIAYHTETTDEES</sequence>
<dbReference type="InterPro" id="IPR011051">
    <property type="entry name" value="RmlC_Cupin_sf"/>
</dbReference>
<comment type="caution">
    <text evidence="3">The sequence shown here is derived from an EMBL/GenBank/DDBJ whole genome shotgun (WGS) entry which is preliminary data.</text>
</comment>
<accession>A0A917WF00</accession>
<evidence type="ECO:0000313" key="3">
    <source>
        <dbReference type="EMBL" id="GGM01155.1"/>
    </source>
</evidence>
<dbReference type="Proteomes" id="UP000649829">
    <property type="component" value="Unassembled WGS sequence"/>
</dbReference>
<feature type="domain" description="Cupin type-2" evidence="2">
    <location>
        <begin position="45"/>
        <end position="109"/>
    </location>
</feature>
<dbReference type="AlphaFoldDB" id="A0A917WF00"/>
<gene>
    <name evidence="3" type="ORF">GCM10011534_23730</name>
</gene>
<dbReference type="InterPro" id="IPR051610">
    <property type="entry name" value="GPI/OXD"/>
</dbReference>
<organism evidence="3 4">
    <name type="scientific">Pseudooceanicola nanhaiensis</name>
    <dbReference type="NCBI Taxonomy" id="375761"/>
    <lineage>
        <taxon>Bacteria</taxon>
        <taxon>Pseudomonadati</taxon>
        <taxon>Pseudomonadota</taxon>
        <taxon>Alphaproteobacteria</taxon>
        <taxon>Rhodobacterales</taxon>
        <taxon>Paracoccaceae</taxon>
        <taxon>Pseudooceanicola</taxon>
    </lineage>
</organism>
<name>A0A917WF00_9RHOB</name>
<protein>
    <recommendedName>
        <fullName evidence="2">Cupin type-2 domain-containing protein</fullName>
    </recommendedName>
</protein>
<dbReference type="PANTHER" id="PTHR35848">
    <property type="entry name" value="OXALATE-BINDING PROTEIN"/>
    <property type="match status" value="1"/>
</dbReference>
<dbReference type="EMBL" id="BMLF01000002">
    <property type="protein sequence ID" value="GGM01155.1"/>
    <property type="molecule type" value="Genomic_DNA"/>
</dbReference>
<reference evidence="3" key="2">
    <citation type="submission" date="2020-09" db="EMBL/GenBank/DDBJ databases">
        <authorList>
            <person name="Sun Q."/>
            <person name="Zhou Y."/>
        </authorList>
    </citation>
    <scope>NUCLEOTIDE SEQUENCE</scope>
    <source>
        <strain evidence="3">CGMCC 1.6293</strain>
    </source>
</reference>
<dbReference type="RefSeq" id="WP_051630708.1">
    <property type="nucleotide sequence ID" value="NZ_BMLF01000002.1"/>
</dbReference>
<dbReference type="InterPro" id="IPR014710">
    <property type="entry name" value="RmlC-like_jellyroll"/>
</dbReference>
<dbReference type="PANTHER" id="PTHR35848:SF6">
    <property type="entry name" value="CUPIN TYPE-2 DOMAIN-CONTAINING PROTEIN"/>
    <property type="match status" value="1"/>
</dbReference>
<keyword evidence="1" id="KW-0479">Metal-binding</keyword>
<proteinExistence type="predicted"/>
<dbReference type="Gene3D" id="2.60.120.10">
    <property type="entry name" value="Jelly Rolls"/>
    <property type="match status" value="1"/>
</dbReference>
<dbReference type="Pfam" id="PF07883">
    <property type="entry name" value="Cupin_2"/>
    <property type="match status" value="1"/>
</dbReference>
<evidence type="ECO:0000259" key="2">
    <source>
        <dbReference type="Pfam" id="PF07883"/>
    </source>
</evidence>
<reference evidence="3" key="1">
    <citation type="journal article" date="2014" name="Int. J. Syst. Evol. Microbiol.">
        <title>Complete genome sequence of Corynebacterium casei LMG S-19264T (=DSM 44701T), isolated from a smear-ripened cheese.</title>
        <authorList>
            <consortium name="US DOE Joint Genome Institute (JGI-PGF)"/>
            <person name="Walter F."/>
            <person name="Albersmeier A."/>
            <person name="Kalinowski J."/>
            <person name="Ruckert C."/>
        </authorList>
    </citation>
    <scope>NUCLEOTIDE SEQUENCE</scope>
    <source>
        <strain evidence="3">CGMCC 1.6293</strain>
    </source>
</reference>